<evidence type="ECO:0000256" key="1">
    <source>
        <dbReference type="SAM" id="Phobius"/>
    </source>
</evidence>
<keyword evidence="1" id="KW-0472">Membrane</keyword>
<accession>A0A8J4XY17</accession>
<keyword evidence="1" id="KW-1133">Transmembrane helix</keyword>
<reference evidence="2" key="1">
    <citation type="submission" date="2020-07" db="EMBL/GenBank/DDBJ databases">
        <title>The High-quality genome of the commercially important snow crab, Chionoecetes opilio.</title>
        <authorList>
            <person name="Jeong J.-H."/>
            <person name="Ryu S."/>
        </authorList>
    </citation>
    <scope>NUCLEOTIDE SEQUENCE</scope>
    <source>
        <strain evidence="2">MADBK_172401_WGS</strain>
        <tissue evidence="2">Digestive gland</tissue>
    </source>
</reference>
<feature type="transmembrane region" description="Helical" evidence="1">
    <location>
        <begin position="92"/>
        <end position="117"/>
    </location>
</feature>
<keyword evidence="1" id="KW-0812">Transmembrane</keyword>
<evidence type="ECO:0000313" key="3">
    <source>
        <dbReference type="Proteomes" id="UP000770661"/>
    </source>
</evidence>
<proteinExistence type="predicted"/>
<organism evidence="2 3">
    <name type="scientific">Chionoecetes opilio</name>
    <name type="common">Atlantic snow crab</name>
    <name type="synonym">Cancer opilio</name>
    <dbReference type="NCBI Taxonomy" id="41210"/>
    <lineage>
        <taxon>Eukaryota</taxon>
        <taxon>Metazoa</taxon>
        <taxon>Ecdysozoa</taxon>
        <taxon>Arthropoda</taxon>
        <taxon>Crustacea</taxon>
        <taxon>Multicrustacea</taxon>
        <taxon>Malacostraca</taxon>
        <taxon>Eumalacostraca</taxon>
        <taxon>Eucarida</taxon>
        <taxon>Decapoda</taxon>
        <taxon>Pleocyemata</taxon>
        <taxon>Brachyura</taxon>
        <taxon>Eubrachyura</taxon>
        <taxon>Majoidea</taxon>
        <taxon>Majidae</taxon>
        <taxon>Chionoecetes</taxon>
    </lineage>
</organism>
<keyword evidence="3" id="KW-1185">Reference proteome</keyword>
<comment type="caution">
    <text evidence="2">The sequence shown here is derived from an EMBL/GenBank/DDBJ whole genome shotgun (WGS) entry which is preliminary data.</text>
</comment>
<dbReference type="Proteomes" id="UP000770661">
    <property type="component" value="Unassembled WGS sequence"/>
</dbReference>
<dbReference type="EMBL" id="JACEEZ010020749">
    <property type="protein sequence ID" value="KAG0714164.1"/>
    <property type="molecule type" value="Genomic_DNA"/>
</dbReference>
<protein>
    <submittedName>
        <fullName evidence="2">Uncharacterized protein</fullName>
    </submittedName>
</protein>
<evidence type="ECO:0000313" key="2">
    <source>
        <dbReference type="EMBL" id="KAG0714164.1"/>
    </source>
</evidence>
<dbReference type="AlphaFoldDB" id="A0A8J4XY17"/>
<gene>
    <name evidence="2" type="ORF">GWK47_014654</name>
</gene>
<name>A0A8J4XY17_CHIOP</name>
<sequence length="213" mass="24013">MISTMSRYDIQNAERLCSSLRVSSTLKSFPDIVCNDSLSHQLLKGSLRHLAVKLLMLSVFQARWCMSLEWFSSSNGKPSMQASIVRHYTTCVSLLLFVPPGLSLACVLDTAIVLRILMLNPVHCLLMDLFSWSDIRSKKPIWFLVFEIWTFFGMSHTQSQSWVALPGRPTFVYIGRMIGHSDASYLGLGTLGRTLLWHRACKPGTGQQCIEPL</sequence>